<feature type="region of interest" description="Disordered" evidence="1">
    <location>
        <begin position="1"/>
        <end position="21"/>
    </location>
</feature>
<dbReference type="Gramene" id="Mp2g06180.1">
    <property type="protein sequence ID" value="Mp2g06180.1.cds1"/>
    <property type="gene ID" value="Mp2g06180"/>
</dbReference>
<dbReference type="Proteomes" id="UP000244005">
    <property type="component" value="Unassembled WGS sequence"/>
</dbReference>
<reference evidence="3" key="1">
    <citation type="journal article" date="2017" name="Cell">
        <title>Insights into land plant evolution garnered from the Marchantia polymorpha genome.</title>
        <authorList>
            <person name="Bowman J.L."/>
            <person name="Kohchi T."/>
            <person name="Yamato K.T."/>
            <person name="Jenkins J."/>
            <person name="Shu S."/>
            <person name="Ishizaki K."/>
            <person name="Yamaoka S."/>
            <person name="Nishihama R."/>
            <person name="Nakamura Y."/>
            <person name="Berger F."/>
            <person name="Adam C."/>
            <person name="Aki S.S."/>
            <person name="Althoff F."/>
            <person name="Araki T."/>
            <person name="Arteaga-Vazquez M.A."/>
            <person name="Balasubrmanian S."/>
            <person name="Barry K."/>
            <person name="Bauer D."/>
            <person name="Boehm C.R."/>
            <person name="Briginshaw L."/>
            <person name="Caballero-Perez J."/>
            <person name="Catarino B."/>
            <person name="Chen F."/>
            <person name="Chiyoda S."/>
            <person name="Chovatia M."/>
            <person name="Davies K.M."/>
            <person name="Delmans M."/>
            <person name="Demura T."/>
            <person name="Dierschke T."/>
            <person name="Dolan L."/>
            <person name="Dorantes-Acosta A.E."/>
            <person name="Eklund D.M."/>
            <person name="Florent S.N."/>
            <person name="Flores-Sandoval E."/>
            <person name="Fujiyama A."/>
            <person name="Fukuzawa H."/>
            <person name="Galik B."/>
            <person name="Grimanelli D."/>
            <person name="Grimwood J."/>
            <person name="Grossniklaus U."/>
            <person name="Hamada T."/>
            <person name="Haseloff J."/>
            <person name="Hetherington A.J."/>
            <person name="Higo A."/>
            <person name="Hirakawa Y."/>
            <person name="Hundley H.N."/>
            <person name="Ikeda Y."/>
            <person name="Inoue K."/>
            <person name="Inoue S.I."/>
            <person name="Ishida S."/>
            <person name="Jia Q."/>
            <person name="Kakita M."/>
            <person name="Kanazawa T."/>
            <person name="Kawai Y."/>
            <person name="Kawashima T."/>
            <person name="Kennedy M."/>
            <person name="Kinose K."/>
            <person name="Kinoshita T."/>
            <person name="Kohara Y."/>
            <person name="Koide E."/>
            <person name="Komatsu K."/>
            <person name="Kopischke S."/>
            <person name="Kubo M."/>
            <person name="Kyozuka J."/>
            <person name="Lagercrantz U."/>
            <person name="Lin S.S."/>
            <person name="Lindquist E."/>
            <person name="Lipzen A.M."/>
            <person name="Lu C.W."/>
            <person name="De Luna E."/>
            <person name="Martienssen R.A."/>
            <person name="Minamino N."/>
            <person name="Mizutani M."/>
            <person name="Mizutani M."/>
            <person name="Mochizuki N."/>
            <person name="Monte I."/>
            <person name="Mosher R."/>
            <person name="Nagasaki H."/>
            <person name="Nakagami H."/>
            <person name="Naramoto S."/>
            <person name="Nishitani K."/>
            <person name="Ohtani M."/>
            <person name="Okamoto T."/>
            <person name="Okumura M."/>
            <person name="Phillips J."/>
            <person name="Pollak B."/>
            <person name="Reinders A."/>
            <person name="Rovekamp M."/>
            <person name="Sano R."/>
            <person name="Sawa S."/>
            <person name="Schmid M.W."/>
            <person name="Shirakawa M."/>
            <person name="Solano R."/>
            <person name="Spunde A."/>
            <person name="Suetsugu N."/>
            <person name="Sugano S."/>
            <person name="Sugiyama A."/>
            <person name="Sun R."/>
            <person name="Suzuki Y."/>
            <person name="Takenaka M."/>
            <person name="Takezawa D."/>
            <person name="Tomogane H."/>
            <person name="Tsuzuki M."/>
            <person name="Ueda T."/>
            <person name="Umeda M."/>
            <person name="Ward J.M."/>
            <person name="Watanabe Y."/>
            <person name="Yazaki K."/>
            <person name="Yokoyama R."/>
            <person name="Yoshitake Y."/>
            <person name="Yotsui I."/>
            <person name="Zachgo S."/>
            <person name="Schmutz J."/>
        </authorList>
    </citation>
    <scope>NUCLEOTIDE SEQUENCE [LARGE SCALE GENOMIC DNA]</scope>
    <source>
        <strain evidence="3">Tak-1</strain>
    </source>
</reference>
<dbReference type="PROSITE" id="PS51257">
    <property type="entry name" value="PROKAR_LIPOPROTEIN"/>
    <property type="match status" value="1"/>
</dbReference>
<proteinExistence type="predicted"/>
<dbReference type="AlphaFoldDB" id="A0A2R6XDN6"/>
<evidence type="ECO:0000256" key="1">
    <source>
        <dbReference type="SAM" id="MobiDB-lite"/>
    </source>
</evidence>
<protein>
    <submittedName>
        <fullName evidence="2">Uncharacterized protein</fullName>
    </submittedName>
</protein>
<accession>A0A2R6XDN6</accession>
<dbReference type="EMBL" id="KZ772693">
    <property type="protein sequence ID" value="PTQ44214.1"/>
    <property type="molecule type" value="Genomic_DNA"/>
</dbReference>
<gene>
    <name evidence="2" type="ORF">MARPO_0021s0073</name>
</gene>
<organism evidence="2 3">
    <name type="scientific">Marchantia polymorpha</name>
    <name type="common">Common liverwort</name>
    <name type="synonym">Marchantia aquatica</name>
    <dbReference type="NCBI Taxonomy" id="3197"/>
    <lineage>
        <taxon>Eukaryota</taxon>
        <taxon>Viridiplantae</taxon>
        <taxon>Streptophyta</taxon>
        <taxon>Embryophyta</taxon>
        <taxon>Marchantiophyta</taxon>
        <taxon>Marchantiopsida</taxon>
        <taxon>Marchantiidae</taxon>
        <taxon>Marchantiales</taxon>
        <taxon>Marchantiaceae</taxon>
        <taxon>Marchantia</taxon>
    </lineage>
</organism>
<evidence type="ECO:0000313" key="3">
    <source>
        <dbReference type="Proteomes" id="UP000244005"/>
    </source>
</evidence>
<name>A0A2R6XDN6_MARPO</name>
<keyword evidence="3" id="KW-1185">Reference proteome</keyword>
<sequence>MQSDTRQPYSDDSSRNVQLSAGSGVSCRTECMRTAGRWLHTSILIRAKSTTTLFVADYGELQRQWDLCCRLRKQAT</sequence>
<evidence type="ECO:0000313" key="2">
    <source>
        <dbReference type="EMBL" id="PTQ44214.1"/>
    </source>
</evidence>